<dbReference type="Gene3D" id="3.40.30.10">
    <property type="entry name" value="Glutaredoxin"/>
    <property type="match status" value="1"/>
</dbReference>
<protein>
    <recommendedName>
        <fullName evidence="1">Thioredoxin domain-containing protein</fullName>
    </recommendedName>
</protein>
<feature type="domain" description="Thioredoxin" evidence="1">
    <location>
        <begin position="29"/>
        <end position="71"/>
    </location>
</feature>
<evidence type="ECO:0000313" key="2">
    <source>
        <dbReference type="EMBL" id="TDH70895.1"/>
    </source>
</evidence>
<dbReference type="PROSITE" id="PS00194">
    <property type="entry name" value="THIOREDOXIN_1"/>
    <property type="match status" value="1"/>
</dbReference>
<sequence length="90" mass="10314">MIRKLFHVPVVLRDSRTFFSGLRSRVTVIASDEAYSHIAKEGTGRKAIVYFTAKWCPPCKIIGPIYDELSRCPRSTTLMTAIFCILYRDK</sequence>
<dbReference type="InterPro" id="IPR017937">
    <property type="entry name" value="Thioredoxin_CS"/>
</dbReference>
<name>A0A976FPS6_BRELC</name>
<dbReference type="RefSeq" id="XP_067820394.1">
    <property type="nucleotide sequence ID" value="XM_067966603.1"/>
</dbReference>
<evidence type="ECO:0000259" key="1">
    <source>
        <dbReference type="Pfam" id="PF00085"/>
    </source>
</evidence>
<comment type="caution">
    <text evidence="2">The sequence shown here is derived from an EMBL/GenBank/DDBJ whole genome shotgun (WGS) entry which is preliminary data.</text>
</comment>
<reference evidence="2 3" key="1">
    <citation type="journal article" date="2021" name="Genome Biol.">
        <title>AFLAP: assembly-free linkage analysis pipeline using k-mers from genome sequencing data.</title>
        <authorList>
            <person name="Fletcher K."/>
            <person name="Zhang L."/>
            <person name="Gil J."/>
            <person name="Han R."/>
            <person name="Cavanaugh K."/>
            <person name="Michelmore R."/>
        </authorList>
    </citation>
    <scope>NUCLEOTIDE SEQUENCE [LARGE SCALE GENOMIC DNA]</scope>
    <source>
        <strain evidence="2 3">SF5</strain>
    </source>
</reference>
<evidence type="ECO:0000313" key="3">
    <source>
        <dbReference type="Proteomes" id="UP000294530"/>
    </source>
</evidence>
<dbReference type="Proteomes" id="UP000294530">
    <property type="component" value="Unassembled WGS sequence"/>
</dbReference>
<dbReference type="EMBL" id="SHOA02000001">
    <property type="protein sequence ID" value="TDH70895.1"/>
    <property type="molecule type" value="Genomic_DNA"/>
</dbReference>
<dbReference type="KEGG" id="blac:94352274"/>
<gene>
    <name evidence="2" type="ORF">CCR75_008551</name>
</gene>
<dbReference type="AlphaFoldDB" id="A0A976FPS6"/>
<dbReference type="InterPro" id="IPR013766">
    <property type="entry name" value="Thioredoxin_domain"/>
</dbReference>
<keyword evidence="3" id="KW-1185">Reference proteome</keyword>
<dbReference type="CDD" id="cd02947">
    <property type="entry name" value="TRX_family"/>
    <property type="match status" value="1"/>
</dbReference>
<dbReference type="SUPFAM" id="SSF52833">
    <property type="entry name" value="Thioredoxin-like"/>
    <property type="match status" value="1"/>
</dbReference>
<dbReference type="Pfam" id="PF00085">
    <property type="entry name" value="Thioredoxin"/>
    <property type="match status" value="1"/>
</dbReference>
<proteinExistence type="predicted"/>
<accession>A0A976FPS6</accession>
<organism evidence="2 3">
    <name type="scientific">Bremia lactucae</name>
    <name type="common">Lettuce downy mildew</name>
    <dbReference type="NCBI Taxonomy" id="4779"/>
    <lineage>
        <taxon>Eukaryota</taxon>
        <taxon>Sar</taxon>
        <taxon>Stramenopiles</taxon>
        <taxon>Oomycota</taxon>
        <taxon>Peronosporomycetes</taxon>
        <taxon>Peronosporales</taxon>
        <taxon>Peronosporaceae</taxon>
        <taxon>Bremia</taxon>
    </lineage>
</organism>
<dbReference type="GeneID" id="94352274"/>
<dbReference type="InterPro" id="IPR036249">
    <property type="entry name" value="Thioredoxin-like_sf"/>
</dbReference>